<dbReference type="InterPro" id="IPR050775">
    <property type="entry name" value="FAD-binding_Monooxygenases"/>
</dbReference>
<comment type="similarity">
    <text evidence="2">Belongs to the FAD-binding monooxygenase family.</text>
</comment>
<keyword evidence="7" id="KW-0503">Monooxygenase</keyword>
<dbReference type="Proteomes" id="UP001500449">
    <property type="component" value="Unassembled WGS sequence"/>
</dbReference>
<proteinExistence type="inferred from homology"/>
<keyword evidence="5" id="KW-0521">NADP</keyword>
<dbReference type="SUPFAM" id="SSF51905">
    <property type="entry name" value="FAD/NAD(P)-binding domain"/>
    <property type="match status" value="2"/>
</dbReference>
<organism evidence="8 9">
    <name type="scientific">Pseudonocardia ailaonensis</name>
    <dbReference type="NCBI Taxonomy" id="367279"/>
    <lineage>
        <taxon>Bacteria</taxon>
        <taxon>Bacillati</taxon>
        <taxon>Actinomycetota</taxon>
        <taxon>Actinomycetes</taxon>
        <taxon>Pseudonocardiales</taxon>
        <taxon>Pseudonocardiaceae</taxon>
        <taxon>Pseudonocardia</taxon>
    </lineage>
</organism>
<evidence type="ECO:0000256" key="3">
    <source>
        <dbReference type="ARBA" id="ARBA00022630"/>
    </source>
</evidence>
<dbReference type="Gene3D" id="3.50.50.60">
    <property type="entry name" value="FAD/NAD(P)-binding domain"/>
    <property type="match status" value="2"/>
</dbReference>
<keyword evidence="6" id="KW-0560">Oxidoreductase</keyword>
<evidence type="ECO:0000256" key="5">
    <source>
        <dbReference type="ARBA" id="ARBA00022857"/>
    </source>
</evidence>
<evidence type="ECO:0000256" key="6">
    <source>
        <dbReference type="ARBA" id="ARBA00023002"/>
    </source>
</evidence>
<dbReference type="RefSeq" id="WP_344415714.1">
    <property type="nucleotide sequence ID" value="NZ_BAAAQK010000005.1"/>
</dbReference>
<evidence type="ECO:0000256" key="4">
    <source>
        <dbReference type="ARBA" id="ARBA00022827"/>
    </source>
</evidence>
<gene>
    <name evidence="8" type="ORF">GCM10009836_24900</name>
</gene>
<accession>A0ABN2N0I8</accession>
<protein>
    <submittedName>
        <fullName evidence="8">NAD(P)/FAD-dependent oxidoreductase</fullName>
    </submittedName>
</protein>
<keyword evidence="3" id="KW-0285">Flavoprotein</keyword>
<dbReference type="InterPro" id="IPR036188">
    <property type="entry name" value="FAD/NAD-bd_sf"/>
</dbReference>
<dbReference type="PRINTS" id="PR00411">
    <property type="entry name" value="PNDRDTASEI"/>
</dbReference>
<dbReference type="PANTHER" id="PTHR43098:SF3">
    <property type="entry name" value="L-ORNITHINE N(5)-MONOOXYGENASE-RELATED"/>
    <property type="match status" value="1"/>
</dbReference>
<keyword evidence="4" id="KW-0274">FAD</keyword>
<sequence>MTQKTQASRLDAIVIGAGFGGLYALYELRRQGFDVLLLERAPGVGGTWYWNCYPGARVDVYGIEYSYSFSDEIQQEWDWSEVMPTQPELERYLNFVTDRLDLRRDIRFSTTVTAARFDEEAGVWSVEADTGERFTAQFVVAATGCLSAPLAPNIRGVEAFSGDTLITSTFPREGYDFRGKRVAVVGTGSSGVQAIPIVAEQASSLHVFQRSAAFTRPAGNRPMGRDEMDAIKASYPDLRRRLAETFTGTIHVGAITVEDIPTDERILTASPEKIRRKVAEDGWSAPWGWYDAFVDPAANKAAVALYGDLVRGVVQDPDVAESLVPTYPLGCKRPIYDTGYFATFNRDNVTLVDLRKEPIDRVTPDGIETAAQKYNFDVIVYATGFDAITGALTRIDIRGRDDVSLKARWLDDARAYLGLQSHGFPNLFMVNGPGSPSVHINVVAAVEHHVQIIADLMVHMAKNDKTTVEPDVEAEIGWAERVDSLVTGTIRASDDCNSWYLGSNVAGKRRKYLTFVGGQVAYRQACDELVNGGYIGFVFD</sequence>
<comment type="cofactor">
    <cofactor evidence="1">
        <name>FAD</name>
        <dbReference type="ChEBI" id="CHEBI:57692"/>
    </cofactor>
</comment>
<dbReference type="PANTHER" id="PTHR43098">
    <property type="entry name" value="L-ORNITHINE N(5)-MONOOXYGENASE-RELATED"/>
    <property type="match status" value="1"/>
</dbReference>
<dbReference type="EMBL" id="BAAAQK010000005">
    <property type="protein sequence ID" value="GAA1844471.1"/>
    <property type="molecule type" value="Genomic_DNA"/>
</dbReference>
<evidence type="ECO:0000256" key="2">
    <source>
        <dbReference type="ARBA" id="ARBA00010139"/>
    </source>
</evidence>
<name>A0ABN2N0I8_9PSEU</name>
<dbReference type="Pfam" id="PF13738">
    <property type="entry name" value="Pyr_redox_3"/>
    <property type="match status" value="1"/>
</dbReference>
<evidence type="ECO:0000256" key="1">
    <source>
        <dbReference type="ARBA" id="ARBA00001974"/>
    </source>
</evidence>
<evidence type="ECO:0000256" key="7">
    <source>
        <dbReference type="ARBA" id="ARBA00023033"/>
    </source>
</evidence>
<evidence type="ECO:0000313" key="8">
    <source>
        <dbReference type="EMBL" id="GAA1844471.1"/>
    </source>
</evidence>
<evidence type="ECO:0000313" key="9">
    <source>
        <dbReference type="Proteomes" id="UP001500449"/>
    </source>
</evidence>
<keyword evidence="9" id="KW-1185">Reference proteome</keyword>
<comment type="caution">
    <text evidence="8">The sequence shown here is derived from an EMBL/GenBank/DDBJ whole genome shotgun (WGS) entry which is preliminary data.</text>
</comment>
<reference evidence="8 9" key="1">
    <citation type="journal article" date="2019" name="Int. J. Syst. Evol. Microbiol.">
        <title>The Global Catalogue of Microorganisms (GCM) 10K type strain sequencing project: providing services to taxonomists for standard genome sequencing and annotation.</title>
        <authorList>
            <consortium name="The Broad Institute Genomics Platform"/>
            <consortium name="The Broad Institute Genome Sequencing Center for Infectious Disease"/>
            <person name="Wu L."/>
            <person name="Ma J."/>
        </authorList>
    </citation>
    <scope>NUCLEOTIDE SEQUENCE [LARGE SCALE GENOMIC DNA]</scope>
    <source>
        <strain evidence="8 9">JCM 16009</strain>
    </source>
</reference>